<dbReference type="Gene3D" id="3.60.20.10">
    <property type="entry name" value="Glutamine Phosphoribosylpyrophosphate, subunit 1, domain 1"/>
    <property type="match status" value="1"/>
</dbReference>
<name>A0A1D6LCR1_MAIZE</name>
<dbReference type="InterPro" id="IPR050115">
    <property type="entry name" value="Proteasome_alpha"/>
</dbReference>
<dbReference type="InParanoid" id="A0A1D6LCR1"/>
<gene>
    <name evidence="4" type="ORF">ZEAMMB73_Zm00001d034938</name>
</gene>
<keyword evidence="1 4" id="KW-0647">Proteasome</keyword>
<dbReference type="SMART" id="SM00948">
    <property type="entry name" value="Proteasome_A_N"/>
    <property type="match status" value="1"/>
</dbReference>
<dbReference type="InterPro" id="IPR029055">
    <property type="entry name" value="Ntn_hydrolases_N"/>
</dbReference>
<evidence type="ECO:0000259" key="3">
    <source>
        <dbReference type="SMART" id="SM00948"/>
    </source>
</evidence>
<sequence length="100" mass="10705">MPPREPPARRLPAAIPSPSPPRTPPHTPPPSVGKQAQTLTAGDASTMARYDRAITVFNPDGHLFQVEYALQAVRKGNTVVGVRGTDTIVLSVEKKSTPKL</sequence>
<feature type="region of interest" description="Disordered" evidence="2">
    <location>
        <begin position="1"/>
        <end position="44"/>
    </location>
</feature>
<feature type="compositionally biased region" description="Pro residues" evidence="2">
    <location>
        <begin position="15"/>
        <end position="31"/>
    </location>
</feature>
<evidence type="ECO:0000313" key="4">
    <source>
        <dbReference type="EMBL" id="ONM11836.1"/>
    </source>
</evidence>
<accession>A0A1D6LCR1</accession>
<dbReference type="PANTHER" id="PTHR11599">
    <property type="entry name" value="PROTEASOME SUBUNIT ALPHA/BETA"/>
    <property type="match status" value="1"/>
</dbReference>
<dbReference type="GO" id="GO:0006511">
    <property type="term" value="P:ubiquitin-dependent protein catabolic process"/>
    <property type="evidence" value="ECO:0007669"/>
    <property type="project" value="InterPro"/>
</dbReference>
<protein>
    <submittedName>
        <fullName evidence="4">Proteasome subunit alpha type-7-A</fullName>
    </submittedName>
</protein>
<dbReference type="GO" id="GO:0019773">
    <property type="term" value="C:proteasome core complex, alpha-subunit complex"/>
    <property type="evidence" value="ECO:0007669"/>
    <property type="project" value="InterPro"/>
</dbReference>
<reference evidence="4" key="1">
    <citation type="submission" date="2015-12" db="EMBL/GenBank/DDBJ databases">
        <title>Update maize B73 reference genome by single molecule sequencing technologies.</title>
        <authorList>
            <consortium name="Maize Genome Sequencing Project"/>
            <person name="Ware D."/>
        </authorList>
    </citation>
    <scope>NUCLEOTIDE SEQUENCE [LARGE SCALE GENOMIC DNA]</scope>
    <source>
        <tissue evidence="4">Seedling</tissue>
    </source>
</reference>
<dbReference type="SMR" id="A0A1D6LCR1"/>
<dbReference type="InterPro" id="IPR000426">
    <property type="entry name" value="Proteasome_asu_N"/>
</dbReference>
<dbReference type="SUPFAM" id="SSF56235">
    <property type="entry name" value="N-terminal nucleophile aminohydrolases (Ntn hydrolases)"/>
    <property type="match status" value="1"/>
</dbReference>
<organism evidence="4">
    <name type="scientific">Zea mays</name>
    <name type="common">Maize</name>
    <dbReference type="NCBI Taxonomy" id="4577"/>
    <lineage>
        <taxon>Eukaryota</taxon>
        <taxon>Viridiplantae</taxon>
        <taxon>Streptophyta</taxon>
        <taxon>Embryophyta</taxon>
        <taxon>Tracheophyta</taxon>
        <taxon>Spermatophyta</taxon>
        <taxon>Magnoliopsida</taxon>
        <taxon>Liliopsida</taxon>
        <taxon>Poales</taxon>
        <taxon>Poaceae</taxon>
        <taxon>PACMAD clade</taxon>
        <taxon>Panicoideae</taxon>
        <taxon>Andropogonodae</taxon>
        <taxon>Andropogoneae</taxon>
        <taxon>Tripsacinae</taxon>
        <taxon>Zea</taxon>
    </lineage>
</organism>
<evidence type="ECO:0000256" key="1">
    <source>
        <dbReference type="ARBA" id="ARBA00022942"/>
    </source>
</evidence>
<dbReference type="AlphaFoldDB" id="A0A1D6LCR1"/>
<proteinExistence type="predicted"/>
<dbReference type="Pfam" id="PF10584">
    <property type="entry name" value="Proteasome_A_N"/>
    <property type="match status" value="1"/>
</dbReference>
<dbReference type="STRING" id="4577.A0A1D6LCR1"/>
<feature type="domain" description="Proteasome alpha-type subunits" evidence="3">
    <location>
        <begin position="50"/>
        <end position="72"/>
    </location>
</feature>
<evidence type="ECO:0000256" key="2">
    <source>
        <dbReference type="SAM" id="MobiDB-lite"/>
    </source>
</evidence>
<dbReference type="EMBL" id="CM007647">
    <property type="protein sequence ID" value="ONM11836.1"/>
    <property type="molecule type" value="Genomic_DNA"/>
</dbReference>